<dbReference type="Gene3D" id="3.40.50.1820">
    <property type="entry name" value="alpha/beta hydrolase"/>
    <property type="match status" value="1"/>
</dbReference>
<gene>
    <name evidence="7" type="primary">jg6586</name>
    <name evidence="7" type="ORF">PAEG_LOCUS10860</name>
</gene>
<keyword evidence="5" id="KW-0732">Signal</keyword>
<evidence type="ECO:0000256" key="1">
    <source>
        <dbReference type="ARBA" id="ARBA00004613"/>
    </source>
</evidence>
<dbReference type="AlphaFoldDB" id="A0A8S4RB47"/>
<dbReference type="GO" id="GO:0016042">
    <property type="term" value="P:lipid catabolic process"/>
    <property type="evidence" value="ECO:0007669"/>
    <property type="project" value="TreeGrafter"/>
</dbReference>
<dbReference type="InterPro" id="IPR000734">
    <property type="entry name" value="TAG_lipase"/>
</dbReference>
<feature type="chain" id="PRO_5035875759" evidence="5">
    <location>
        <begin position="17"/>
        <end position="359"/>
    </location>
</feature>
<feature type="signal peptide" evidence="5">
    <location>
        <begin position="1"/>
        <end position="16"/>
    </location>
</feature>
<proteinExistence type="inferred from homology"/>
<comment type="subcellular location">
    <subcellularLocation>
        <location evidence="1">Secreted</location>
    </subcellularLocation>
</comment>
<evidence type="ECO:0000256" key="3">
    <source>
        <dbReference type="ARBA" id="ARBA00022525"/>
    </source>
</evidence>
<comment type="similarity">
    <text evidence="2 4">Belongs to the AB hydrolase superfamily. Lipase family.</text>
</comment>
<dbReference type="PANTHER" id="PTHR11610:SF173">
    <property type="entry name" value="LIPASE DOMAIN-CONTAINING PROTEIN-RELATED"/>
    <property type="match status" value="1"/>
</dbReference>
<evidence type="ECO:0000313" key="7">
    <source>
        <dbReference type="EMBL" id="CAH2232632.1"/>
    </source>
</evidence>
<evidence type="ECO:0000259" key="6">
    <source>
        <dbReference type="Pfam" id="PF00151"/>
    </source>
</evidence>
<dbReference type="Pfam" id="PF00151">
    <property type="entry name" value="Lipase"/>
    <property type="match status" value="1"/>
</dbReference>
<evidence type="ECO:0000256" key="4">
    <source>
        <dbReference type="RuleBase" id="RU004262"/>
    </source>
</evidence>
<keyword evidence="3" id="KW-0964">Secreted</keyword>
<reference evidence="7" key="1">
    <citation type="submission" date="2022-03" db="EMBL/GenBank/DDBJ databases">
        <authorList>
            <person name="Lindestad O."/>
        </authorList>
    </citation>
    <scope>NUCLEOTIDE SEQUENCE</scope>
</reference>
<keyword evidence="8" id="KW-1185">Reference proteome</keyword>
<dbReference type="EMBL" id="CAKXAJ010024912">
    <property type="protein sequence ID" value="CAH2232632.1"/>
    <property type="molecule type" value="Genomic_DNA"/>
</dbReference>
<protein>
    <submittedName>
        <fullName evidence="7">Jg6586 protein</fullName>
    </submittedName>
</protein>
<dbReference type="SUPFAM" id="SSF53474">
    <property type="entry name" value="alpha/beta-Hydrolases"/>
    <property type="match status" value="1"/>
</dbReference>
<feature type="domain" description="Lipase" evidence="6">
    <location>
        <begin position="82"/>
        <end position="330"/>
    </location>
</feature>
<dbReference type="GO" id="GO:0005615">
    <property type="term" value="C:extracellular space"/>
    <property type="evidence" value="ECO:0007669"/>
    <property type="project" value="TreeGrafter"/>
</dbReference>
<name>A0A8S4RB47_9NEOP</name>
<dbReference type="Proteomes" id="UP000838756">
    <property type="component" value="Unassembled WGS sequence"/>
</dbReference>
<dbReference type="GO" id="GO:0016298">
    <property type="term" value="F:lipase activity"/>
    <property type="evidence" value="ECO:0007669"/>
    <property type="project" value="InterPro"/>
</dbReference>
<evidence type="ECO:0000256" key="5">
    <source>
        <dbReference type="SAM" id="SignalP"/>
    </source>
</evidence>
<organism evidence="7 8">
    <name type="scientific">Pararge aegeria aegeria</name>
    <dbReference type="NCBI Taxonomy" id="348720"/>
    <lineage>
        <taxon>Eukaryota</taxon>
        <taxon>Metazoa</taxon>
        <taxon>Ecdysozoa</taxon>
        <taxon>Arthropoda</taxon>
        <taxon>Hexapoda</taxon>
        <taxon>Insecta</taxon>
        <taxon>Pterygota</taxon>
        <taxon>Neoptera</taxon>
        <taxon>Endopterygota</taxon>
        <taxon>Lepidoptera</taxon>
        <taxon>Glossata</taxon>
        <taxon>Ditrysia</taxon>
        <taxon>Papilionoidea</taxon>
        <taxon>Nymphalidae</taxon>
        <taxon>Satyrinae</taxon>
        <taxon>Satyrini</taxon>
        <taxon>Parargina</taxon>
        <taxon>Pararge</taxon>
    </lineage>
</organism>
<sequence length="359" mass="40062">MKSCFVILWLCRFILAVTDTGTPTGLLAECPGMTKNTTLSEETRKSLTVVALWPDSSSWLGSKEVTCKLSHRGAGCVAKHLDFKKRKTLVFVSGYLDASFSPISRALATPYLNRGYNVIIVEIYPILHRTYPVAARLTKPLGHILGEFLADLTLKGLSHHKLELLGGSLGAHIASYAATRYHELTYFKPARLTGLDPAGPCFRRLPRSERINPDVAHKVDAMHTNIDGFGLPDPVGHVDFYINGGEFQPSIELNYLLPCLQLCSHVRAAIYWVLANYETDKFLAVRCTSLADVRQGNCYHGHLETNVLGPKTNFSRPGLYYLPTTESYPFYLREKGLKQRKFAANNYLLNLTPDEDIVV</sequence>
<dbReference type="InterPro" id="IPR013818">
    <property type="entry name" value="Lipase"/>
</dbReference>
<dbReference type="OrthoDB" id="199913at2759"/>
<dbReference type="InterPro" id="IPR029058">
    <property type="entry name" value="AB_hydrolase_fold"/>
</dbReference>
<evidence type="ECO:0000256" key="2">
    <source>
        <dbReference type="ARBA" id="ARBA00010701"/>
    </source>
</evidence>
<dbReference type="GO" id="GO:0017171">
    <property type="term" value="F:serine hydrolase activity"/>
    <property type="evidence" value="ECO:0007669"/>
    <property type="project" value="TreeGrafter"/>
</dbReference>
<comment type="caution">
    <text evidence="7">The sequence shown here is derived from an EMBL/GenBank/DDBJ whole genome shotgun (WGS) entry which is preliminary data.</text>
</comment>
<dbReference type="PANTHER" id="PTHR11610">
    <property type="entry name" value="LIPASE"/>
    <property type="match status" value="1"/>
</dbReference>
<evidence type="ECO:0000313" key="8">
    <source>
        <dbReference type="Proteomes" id="UP000838756"/>
    </source>
</evidence>
<accession>A0A8S4RB47</accession>